<dbReference type="Pfam" id="PF04444">
    <property type="entry name" value="Dioxygenase_N"/>
    <property type="match status" value="1"/>
</dbReference>
<dbReference type="InterPro" id="IPR000627">
    <property type="entry name" value="Intradiol_dOase_C"/>
</dbReference>
<keyword evidence="6" id="KW-0408">Iron</keyword>
<dbReference type="GeneID" id="66076157"/>
<comment type="similarity">
    <text evidence="2">Belongs to the intradiol ring-cleavage dioxygenase family.</text>
</comment>
<evidence type="ECO:0000259" key="7">
    <source>
        <dbReference type="Pfam" id="PF00775"/>
    </source>
</evidence>
<keyword evidence="4" id="KW-0223">Dioxygenase</keyword>
<dbReference type="AlphaFoldDB" id="A0A9P7S0W8"/>
<accession>A0A9P7S0W8</accession>
<evidence type="ECO:0000313" key="10">
    <source>
        <dbReference type="Proteomes" id="UP001049176"/>
    </source>
</evidence>
<dbReference type="EMBL" id="CM032184">
    <property type="protein sequence ID" value="KAG7093399.1"/>
    <property type="molecule type" value="Genomic_DNA"/>
</dbReference>
<dbReference type="KEGG" id="more:E1B28_007081"/>
<evidence type="ECO:0000256" key="5">
    <source>
        <dbReference type="ARBA" id="ARBA00023002"/>
    </source>
</evidence>
<dbReference type="Gene3D" id="2.60.130.10">
    <property type="entry name" value="Aromatic compound dioxygenase"/>
    <property type="match status" value="1"/>
</dbReference>
<evidence type="ECO:0008006" key="11">
    <source>
        <dbReference type="Google" id="ProtNLM"/>
    </source>
</evidence>
<dbReference type="InterPro" id="IPR007535">
    <property type="entry name" value="Catechol_dOase_N"/>
</dbReference>
<dbReference type="GO" id="GO:0008199">
    <property type="term" value="F:ferric iron binding"/>
    <property type="evidence" value="ECO:0007669"/>
    <property type="project" value="InterPro"/>
</dbReference>
<dbReference type="RefSeq" id="XP_043009869.1">
    <property type="nucleotide sequence ID" value="XM_043151789.1"/>
</dbReference>
<gene>
    <name evidence="9" type="ORF">E1B28_007081</name>
</gene>
<evidence type="ECO:0000256" key="3">
    <source>
        <dbReference type="ARBA" id="ARBA00022723"/>
    </source>
</evidence>
<dbReference type="PANTHER" id="PTHR33711:SF7">
    <property type="entry name" value="INTRADIOL RING-CLEAVAGE DIOXYGENASES DOMAIN-CONTAINING PROTEIN-RELATED"/>
    <property type="match status" value="1"/>
</dbReference>
<evidence type="ECO:0000256" key="1">
    <source>
        <dbReference type="ARBA" id="ARBA00001965"/>
    </source>
</evidence>
<proteinExistence type="inferred from homology"/>
<dbReference type="Pfam" id="PF00775">
    <property type="entry name" value="Dioxygenase_C"/>
    <property type="match status" value="1"/>
</dbReference>
<comment type="cofactor">
    <cofactor evidence="1">
        <name>Fe(3+)</name>
        <dbReference type="ChEBI" id="CHEBI:29034"/>
    </cofactor>
</comment>
<sequence>MATPRTHTSHEASILAANKRAHEHGIDLKKLPKLSDMSAKTITENVHKINGNCPDERMKFIFKSLVQHLHDFARETSLTTEEWMTAIHFLTETGKTCSDIRQEFILLSDTLGLSILVDSMNNPKPPGATEGTVLGPFFTEDAHDVKAGDSIASEGKGDYMFVHGKVLDTKGKPIAGAIIDTWETDGFGMYDTQYDDRAEPDCRGRLKTSEDGSFAYRAVVPVSYPIPSDGPVGKMVSGLGRHVMRPAHLHFMIEAPGYEKLTTALYPRDDPYINSDTVFGVKTSLIVVWFLSKVVHPKSGSKFPRHLQDLKTVENTEITLARGFKEAKPHAELQHNFVLATKDECQKVKKIAVPAL</sequence>
<dbReference type="PANTHER" id="PTHR33711">
    <property type="entry name" value="DIOXYGENASE, PUTATIVE (AFU_ORTHOLOGUE AFUA_2G02910)-RELATED"/>
    <property type="match status" value="1"/>
</dbReference>
<feature type="domain" description="Catechol dioxygenase N-terminal" evidence="8">
    <location>
        <begin position="55"/>
        <end position="129"/>
    </location>
</feature>
<protein>
    <recommendedName>
        <fullName evidence="11">Intradiol ring-cleavage dioxygenase</fullName>
    </recommendedName>
</protein>
<keyword evidence="5" id="KW-0560">Oxidoreductase</keyword>
<name>A0A9P7S0W8_9AGAR</name>
<evidence type="ECO:0000313" key="9">
    <source>
        <dbReference type="EMBL" id="KAG7093399.1"/>
    </source>
</evidence>
<dbReference type="CDD" id="cd03461">
    <property type="entry name" value="1_2-HQD"/>
    <property type="match status" value="1"/>
</dbReference>
<evidence type="ECO:0000256" key="2">
    <source>
        <dbReference type="ARBA" id="ARBA00007825"/>
    </source>
</evidence>
<dbReference type="InterPro" id="IPR039390">
    <property type="entry name" value="1_2-HQD/HQD"/>
</dbReference>
<organism evidence="9 10">
    <name type="scientific">Marasmius oreades</name>
    <name type="common">fairy-ring Marasmius</name>
    <dbReference type="NCBI Taxonomy" id="181124"/>
    <lineage>
        <taxon>Eukaryota</taxon>
        <taxon>Fungi</taxon>
        <taxon>Dikarya</taxon>
        <taxon>Basidiomycota</taxon>
        <taxon>Agaricomycotina</taxon>
        <taxon>Agaricomycetes</taxon>
        <taxon>Agaricomycetidae</taxon>
        <taxon>Agaricales</taxon>
        <taxon>Marasmiineae</taxon>
        <taxon>Marasmiaceae</taxon>
        <taxon>Marasmius</taxon>
    </lineage>
</organism>
<keyword evidence="3" id="KW-0479">Metal-binding</keyword>
<evidence type="ECO:0000256" key="4">
    <source>
        <dbReference type="ARBA" id="ARBA00022964"/>
    </source>
</evidence>
<dbReference type="InterPro" id="IPR015889">
    <property type="entry name" value="Intradiol_dOase_core"/>
</dbReference>
<evidence type="ECO:0000259" key="8">
    <source>
        <dbReference type="Pfam" id="PF04444"/>
    </source>
</evidence>
<dbReference type="GO" id="GO:0009712">
    <property type="term" value="P:catechol-containing compound metabolic process"/>
    <property type="evidence" value="ECO:0007669"/>
    <property type="project" value="InterPro"/>
</dbReference>
<reference evidence="9" key="1">
    <citation type="journal article" date="2021" name="Genome Biol. Evol.">
        <title>The assembled and annotated genome of the fairy-ring fungus Marasmius oreades.</title>
        <authorList>
            <person name="Hiltunen M."/>
            <person name="Ament-Velasquez S.L."/>
            <person name="Johannesson H."/>
        </authorList>
    </citation>
    <scope>NUCLEOTIDE SEQUENCE</scope>
    <source>
        <strain evidence="9">03SP1</strain>
    </source>
</reference>
<dbReference type="SUPFAM" id="SSF49482">
    <property type="entry name" value="Aromatic compound dioxygenase"/>
    <property type="match status" value="1"/>
</dbReference>
<dbReference type="InterPro" id="IPR050770">
    <property type="entry name" value="Intradiol_RC_Dioxygenase"/>
</dbReference>
<dbReference type="Proteomes" id="UP001049176">
    <property type="component" value="Chromosome 4"/>
</dbReference>
<feature type="domain" description="Intradiol ring-cleavage dioxygenases" evidence="7">
    <location>
        <begin position="136"/>
        <end position="288"/>
    </location>
</feature>
<comment type="caution">
    <text evidence="9">The sequence shown here is derived from an EMBL/GenBank/DDBJ whole genome shotgun (WGS) entry which is preliminary data.</text>
</comment>
<evidence type="ECO:0000256" key="6">
    <source>
        <dbReference type="ARBA" id="ARBA00023004"/>
    </source>
</evidence>
<dbReference type="OrthoDB" id="5238185at2759"/>
<keyword evidence="10" id="KW-1185">Reference proteome</keyword>
<dbReference type="GO" id="GO:0018576">
    <property type="term" value="F:catechol 1,2-dioxygenase activity"/>
    <property type="evidence" value="ECO:0007669"/>
    <property type="project" value="InterPro"/>
</dbReference>